<feature type="compositionally biased region" description="Pro residues" evidence="2">
    <location>
        <begin position="24"/>
        <end position="34"/>
    </location>
</feature>
<name>A0A0N4YIE2_NIPBR</name>
<evidence type="ECO:0000256" key="2">
    <source>
        <dbReference type="SAM" id="MobiDB-lite"/>
    </source>
</evidence>
<evidence type="ECO:0000256" key="1">
    <source>
        <dbReference type="ARBA" id="ARBA00022737"/>
    </source>
</evidence>
<gene>
    <name evidence="3" type="ORF">NBR_LOCUS16679</name>
</gene>
<evidence type="ECO:0000313" key="5">
    <source>
        <dbReference type="WBParaSite" id="NBR_0001667801-mRNA-1"/>
    </source>
</evidence>
<reference evidence="3 4" key="2">
    <citation type="submission" date="2018-11" db="EMBL/GenBank/DDBJ databases">
        <authorList>
            <consortium name="Pathogen Informatics"/>
        </authorList>
    </citation>
    <scope>NUCLEOTIDE SEQUENCE [LARGE SCALE GENOMIC DNA]</scope>
</reference>
<dbReference type="InterPro" id="IPR008160">
    <property type="entry name" value="Collagen"/>
</dbReference>
<dbReference type="Pfam" id="PF01391">
    <property type="entry name" value="Collagen"/>
    <property type="match status" value="1"/>
</dbReference>
<feature type="region of interest" description="Disordered" evidence="2">
    <location>
        <begin position="1"/>
        <end position="45"/>
    </location>
</feature>
<accession>A0A0N4YIE2</accession>
<dbReference type="WBParaSite" id="NBR_0001667801-mRNA-1">
    <property type="protein sequence ID" value="NBR_0001667801-mRNA-1"/>
    <property type="gene ID" value="NBR_0001667801"/>
</dbReference>
<dbReference type="PANTHER" id="PTHR24637:SF236">
    <property type="entry name" value="NEMATODE CUTICLE COLLAGEN N-TERMINAL DOMAIN-CONTAINING PROTEIN"/>
    <property type="match status" value="1"/>
</dbReference>
<keyword evidence="1" id="KW-0677">Repeat</keyword>
<protein>
    <submittedName>
        <fullName evidence="5">Collagen triple helix repeat protein</fullName>
    </submittedName>
</protein>
<keyword evidence="4" id="KW-1185">Reference proteome</keyword>
<dbReference type="AlphaFoldDB" id="A0A0N4YIE2"/>
<organism evidence="5">
    <name type="scientific">Nippostrongylus brasiliensis</name>
    <name type="common">Rat hookworm</name>
    <dbReference type="NCBI Taxonomy" id="27835"/>
    <lineage>
        <taxon>Eukaryota</taxon>
        <taxon>Metazoa</taxon>
        <taxon>Ecdysozoa</taxon>
        <taxon>Nematoda</taxon>
        <taxon>Chromadorea</taxon>
        <taxon>Rhabditida</taxon>
        <taxon>Rhabditina</taxon>
        <taxon>Rhabditomorpha</taxon>
        <taxon>Strongyloidea</taxon>
        <taxon>Heligmosomidae</taxon>
        <taxon>Nippostrongylus</taxon>
    </lineage>
</organism>
<reference evidence="5" key="1">
    <citation type="submission" date="2017-02" db="UniProtKB">
        <authorList>
            <consortium name="WormBaseParasite"/>
        </authorList>
    </citation>
    <scope>IDENTIFICATION</scope>
</reference>
<sequence length="110" mass="11366">MGPPGAPGMDGAFGEQAAAGLPGPAGPPGKPGPPGFDGSPGVPGFSGAPGMDATYCPCPARSRMYTNRNAAVNSYASTRLVGFSDRRPYVTSKRRVARKFYPVRRRASHA</sequence>
<evidence type="ECO:0000313" key="4">
    <source>
        <dbReference type="Proteomes" id="UP000271162"/>
    </source>
</evidence>
<evidence type="ECO:0000313" key="3">
    <source>
        <dbReference type="EMBL" id="VDL80274.1"/>
    </source>
</evidence>
<dbReference type="PANTHER" id="PTHR24637">
    <property type="entry name" value="COLLAGEN"/>
    <property type="match status" value="1"/>
</dbReference>
<dbReference type="Proteomes" id="UP000271162">
    <property type="component" value="Unassembled WGS sequence"/>
</dbReference>
<dbReference type="EMBL" id="UYSL01022337">
    <property type="protein sequence ID" value="VDL80274.1"/>
    <property type="molecule type" value="Genomic_DNA"/>
</dbReference>
<feature type="compositionally biased region" description="Low complexity" evidence="2">
    <location>
        <begin position="7"/>
        <end position="22"/>
    </location>
</feature>
<proteinExistence type="predicted"/>
<dbReference type="STRING" id="27835.A0A0N4YIE2"/>